<feature type="transmembrane region" description="Helical" evidence="7">
    <location>
        <begin position="96"/>
        <end position="121"/>
    </location>
</feature>
<protein>
    <submittedName>
        <fullName evidence="9">Nitrate ABC transporter permease</fullName>
    </submittedName>
</protein>
<feature type="transmembrane region" description="Helical" evidence="7">
    <location>
        <begin position="127"/>
        <end position="146"/>
    </location>
</feature>
<dbReference type="Pfam" id="PF00528">
    <property type="entry name" value="BPD_transp_1"/>
    <property type="match status" value="1"/>
</dbReference>
<evidence type="ECO:0000259" key="8">
    <source>
        <dbReference type="PROSITE" id="PS50928"/>
    </source>
</evidence>
<reference evidence="9 10" key="1">
    <citation type="submission" date="2017-01" db="EMBL/GenBank/DDBJ databases">
        <title>Genome analysis of Paenibacillus selenitrireducens ES3-24.</title>
        <authorList>
            <person name="Xu D."/>
            <person name="Yao R."/>
            <person name="Zheng S."/>
        </authorList>
    </citation>
    <scope>NUCLEOTIDE SEQUENCE [LARGE SCALE GENOMIC DNA]</scope>
    <source>
        <strain evidence="9 10">ES3-24</strain>
    </source>
</reference>
<accession>A0A1T2XJU8</accession>
<keyword evidence="5 7" id="KW-1133">Transmembrane helix</keyword>
<feature type="transmembrane region" description="Helical" evidence="7">
    <location>
        <begin position="67"/>
        <end position="89"/>
    </location>
</feature>
<dbReference type="CDD" id="cd06261">
    <property type="entry name" value="TM_PBP2"/>
    <property type="match status" value="1"/>
</dbReference>
<proteinExistence type="inferred from homology"/>
<dbReference type="InterPro" id="IPR000515">
    <property type="entry name" value="MetI-like"/>
</dbReference>
<feature type="domain" description="ABC transmembrane type-1" evidence="8">
    <location>
        <begin position="61"/>
        <end position="241"/>
    </location>
</feature>
<dbReference type="STRING" id="1324314.BVG16_05095"/>
<dbReference type="EMBL" id="MSZX01000002">
    <property type="protein sequence ID" value="OPA80124.1"/>
    <property type="molecule type" value="Genomic_DNA"/>
</dbReference>
<dbReference type="SUPFAM" id="SSF161098">
    <property type="entry name" value="MetI-like"/>
    <property type="match status" value="1"/>
</dbReference>
<evidence type="ECO:0000313" key="9">
    <source>
        <dbReference type="EMBL" id="OPA80124.1"/>
    </source>
</evidence>
<keyword evidence="2 7" id="KW-0813">Transport</keyword>
<keyword evidence="6 7" id="KW-0472">Membrane</keyword>
<dbReference type="AlphaFoldDB" id="A0A1T2XJU8"/>
<sequence length="257" mass="28484">MRKKSWFQLGWPPVAVLLSFLVIWQCAVSIGHIEEWLLPSPLRILETFTLPEVYNRLWMHAMATVRITTLGLAAGIGLGVVLAVLLHLVPFLKRGVYPLLILTQNVPVVTTGPLLVIWLGYGISPKVVLIMLVCFFPIVVSTLTGLTQPDAQYMNYLQMIGATKRQILWKLELPNALPYLFSGMKLAASYSVITAVTAEWLGAKDGLGIYIKLSGNGFMTARVFAAIVVIVAFSLILFGIFSLLERFAIRWKPKKGA</sequence>
<dbReference type="Gene3D" id="1.10.3720.10">
    <property type="entry name" value="MetI-like"/>
    <property type="match status" value="1"/>
</dbReference>
<evidence type="ECO:0000256" key="1">
    <source>
        <dbReference type="ARBA" id="ARBA00004651"/>
    </source>
</evidence>
<gene>
    <name evidence="9" type="ORF">BVG16_05095</name>
</gene>
<dbReference type="RefSeq" id="WP_078497471.1">
    <property type="nucleotide sequence ID" value="NZ_MSZX01000002.1"/>
</dbReference>
<dbReference type="PROSITE" id="PS50928">
    <property type="entry name" value="ABC_TM1"/>
    <property type="match status" value="1"/>
</dbReference>
<dbReference type="OrthoDB" id="9804353at2"/>
<keyword evidence="3" id="KW-1003">Cell membrane</keyword>
<evidence type="ECO:0000256" key="7">
    <source>
        <dbReference type="RuleBase" id="RU363032"/>
    </source>
</evidence>
<dbReference type="Proteomes" id="UP000190188">
    <property type="component" value="Unassembled WGS sequence"/>
</dbReference>
<comment type="similarity">
    <text evidence="7">Belongs to the binding-protein-dependent transport system permease family.</text>
</comment>
<evidence type="ECO:0000256" key="3">
    <source>
        <dbReference type="ARBA" id="ARBA00022475"/>
    </source>
</evidence>
<comment type="caution">
    <text evidence="9">The sequence shown here is derived from an EMBL/GenBank/DDBJ whole genome shotgun (WGS) entry which is preliminary data.</text>
</comment>
<dbReference type="PANTHER" id="PTHR30151">
    <property type="entry name" value="ALKANE SULFONATE ABC TRANSPORTER-RELATED, MEMBRANE SUBUNIT"/>
    <property type="match status" value="1"/>
</dbReference>
<name>A0A1T2XJU8_9BACL</name>
<feature type="transmembrane region" description="Helical" evidence="7">
    <location>
        <begin position="223"/>
        <end position="244"/>
    </location>
</feature>
<dbReference type="GO" id="GO:0055085">
    <property type="term" value="P:transmembrane transport"/>
    <property type="evidence" value="ECO:0007669"/>
    <property type="project" value="InterPro"/>
</dbReference>
<evidence type="ECO:0000256" key="4">
    <source>
        <dbReference type="ARBA" id="ARBA00022692"/>
    </source>
</evidence>
<evidence type="ECO:0000313" key="10">
    <source>
        <dbReference type="Proteomes" id="UP000190188"/>
    </source>
</evidence>
<dbReference type="InterPro" id="IPR035906">
    <property type="entry name" value="MetI-like_sf"/>
</dbReference>
<keyword evidence="10" id="KW-1185">Reference proteome</keyword>
<evidence type="ECO:0000256" key="6">
    <source>
        <dbReference type="ARBA" id="ARBA00023136"/>
    </source>
</evidence>
<evidence type="ECO:0000256" key="2">
    <source>
        <dbReference type="ARBA" id="ARBA00022448"/>
    </source>
</evidence>
<dbReference type="GO" id="GO:0005886">
    <property type="term" value="C:plasma membrane"/>
    <property type="evidence" value="ECO:0007669"/>
    <property type="project" value="UniProtKB-SubCell"/>
</dbReference>
<keyword evidence="4 7" id="KW-0812">Transmembrane</keyword>
<evidence type="ECO:0000256" key="5">
    <source>
        <dbReference type="ARBA" id="ARBA00022989"/>
    </source>
</evidence>
<organism evidence="9 10">
    <name type="scientific">Paenibacillus selenitireducens</name>
    <dbReference type="NCBI Taxonomy" id="1324314"/>
    <lineage>
        <taxon>Bacteria</taxon>
        <taxon>Bacillati</taxon>
        <taxon>Bacillota</taxon>
        <taxon>Bacilli</taxon>
        <taxon>Bacillales</taxon>
        <taxon>Paenibacillaceae</taxon>
        <taxon>Paenibacillus</taxon>
    </lineage>
</organism>
<feature type="transmembrane region" description="Helical" evidence="7">
    <location>
        <begin position="186"/>
        <end position="203"/>
    </location>
</feature>
<dbReference type="PANTHER" id="PTHR30151:SF20">
    <property type="entry name" value="ABC TRANSPORTER PERMEASE PROTEIN HI_0355-RELATED"/>
    <property type="match status" value="1"/>
</dbReference>
<comment type="subcellular location">
    <subcellularLocation>
        <location evidence="1 7">Cell membrane</location>
        <topology evidence="1 7">Multi-pass membrane protein</topology>
    </subcellularLocation>
</comment>